<dbReference type="NCBIfam" id="TIGR01730">
    <property type="entry name" value="RND_mfp"/>
    <property type="match status" value="1"/>
</dbReference>
<dbReference type="SUPFAM" id="SSF111369">
    <property type="entry name" value="HlyD-like secretion proteins"/>
    <property type="match status" value="1"/>
</dbReference>
<dbReference type="PANTHER" id="PTHR30158">
    <property type="entry name" value="ACRA/E-RELATED COMPONENT OF DRUG EFFLUX TRANSPORTER"/>
    <property type="match status" value="1"/>
</dbReference>
<dbReference type="PROSITE" id="PS51257">
    <property type="entry name" value="PROKAR_LIPOPROTEIN"/>
    <property type="match status" value="1"/>
</dbReference>
<dbReference type="AlphaFoldDB" id="H1YAL2"/>
<dbReference type="GO" id="GO:0022857">
    <property type="term" value="F:transmembrane transporter activity"/>
    <property type="evidence" value="ECO:0007669"/>
    <property type="project" value="InterPro"/>
</dbReference>
<evidence type="ECO:0000313" key="7">
    <source>
        <dbReference type="EMBL" id="EHQ29132.1"/>
    </source>
</evidence>
<dbReference type="HOGENOM" id="CLU_018816_2_1_10"/>
<dbReference type="Pfam" id="PF25917">
    <property type="entry name" value="BSH_RND"/>
    <property type="match status" value="1"/>
</dbReference>
<feature type="domain" description="Multidrug resistance protein MdtA-like alpha-helical hairpin" evidence="3">
    <location>
        <begin position="106"/>
        <end position="174"/>
    </location>
</feature>
<dbReference type="InterPro" id="IPR058624">
    <property type="entry name" value="MdtA-like_HH"/>
</dbReference>
<evidence type="ECO:0000259" key="6">
    <source>
        <dbReference type="Pfam" id="PF25967"/>
    </source>
</evidence>
<protein>
    <submittedName>
        <fullName evidence="7">Efflux transporter, RND family, MFP subunit</fullName>
    </submittedName>
</protein>
<reference evidence="7" key="1">
    <citation type="submission" date="2011-09" db="EMBL/GenBank/DDBJ databases">
        <title>The permanent draft genome of Mucilaginibacter paludis DSM 18603.</title>
        <authorList>
            <consortium name="US DOE Joint Genome Institute (JGI-PGF)"/>
            <person name="Lucas S."/>
            <person name="Han J."/>
            <person name="Lapidus A."/>
            <person name="Bruce D."/>
            <person name="Goodwin L."/>
            <person name="Pitluck S."/>
            <person name="Peters L."/>
            <person name="Kyrpides N."/>
            <person name="Mavromatis K."/>
            <person name="Ivanova N."/>
            <person name="Mikhailova N."/>
            <person name="Held B."/>
            <person name="Detter J.C."/>
            <person name="Tapia R."/>
            <person name="Han C."/>
            <person name="Land M."/>
            <person name="Hauser L."/>
            <person name="Markowitz V."/>
            <person name="Cheng J.-F."/>
            <person name="Hugenholtz P."/>
            <person name="Woyke T."/>
            <person name="Wu D."/>
            <person name="Tindall B."/>
            <person name="Brambilla E."/>
            <person name="Klenk H.-P."/>
            <person name="Eisen J.A."/>
        </authorList>
    </citation>
    <scope>NUCLEOTIDE SEQUENCE [LARGE SCALE GENOMIC DNA]</scope>
    <source>
        <strain evidence="7">DSM 18603</strain>
    </source>
</reference>
<evidence type="ECO:0000259" key="3">
    <source>
        <dbReference type="Pfam" id="PF25876"/>
    </source>
</evidence>
<dbReference type="InterPro" id="IPR058627">
    <property type="entry name" value="MdtA-like_C"/>
</dbReference>
<comment type="similarity">
    <text evidence="2">Belongs to the membrane fusion protein (MFP) (TC 8.A.1) family.</text>
</comment>
<sequence>MPEKLNPMKRVLLLTTIFISVMILAACKKKQPPVNPEVPVNLYKVTAKPVLYYDQYPSTTAALSQVTLLPQVQGAVTGIFFTEGSHVKKGQKLYEIDRRIYQDSYDAAVANRKVTEGTLTQAQQDADRYEYLNKYNAVAKQLYDHAVITLQNARSQVKSADQAVKTAKTNLSYAVVYAPFDGTIGFSQVKLGNVVTANSTVLNTISTDNPMAVDFVINEKQLPRFEKLQQNKHQDTDSLFTILLSDNSLYPVNGKIAVIDRAVNSQTGTITIRLVFNNPQGLLRVGMSCVVRVHNQEAGPQLLVPGKAVVEQMGEYFVYTAQDSLMNNPKAGADSAKNKIKKLVAVQKKVQVGQTIGANMIIKSGLNKGERIVVDGVQLLHDGSQITTANKVGPSAGGKGGR</sequence>
<dbReference type="GO" id="GO:0005886">
    <property type="term" value="C:plasma membrane"/>
    <property type="evidence" value="ECO:0007669"/>
    <property type="project" value="TreeGrafter"/>
</dbReference>
<evidence type="ECO:0000256" key="2">
    <source>
        <dbReference type="ARBA" id="ARBA00009477"/>
    </source>
</evidence>
<feature type="domain" description="Multidrug resistance protein MdtA-like C-terminal permuted SH3" evidence="6">
    <location>
        <begin position="347"/>
        <end position="378"/>
    </location>
</feature>
<dbReference type="Pfam" id="PF25876">
    <property type="entry name" value="HH_MFP_RND"/>
    <property type="match status" value="1"/>
</dbReference>
<proteinExistence type="inferred from homology"/>
<dbReference type="Gene3D" id="2.40.50.100">
    <property type="match status" value="1"/>
</dbReference>
<gene>
    <name evidence="7" type="ORF">Mucpa_5054</name>
</gene>
<comment type="subcellular location">
    <subcellularLocation>
        <location evidence="1">Cell envelope</location>
    </subcellularLocation>
</comment>
<dbReference type="Proteomes" id="UP000002774">
    <property type="component" value="Chromosome"/>
</dbReference>
<feature type="domain" description="Multidrug resistance protein MdtA-like barrel-sandwich hybrid" evidence="4">
    <location>
        <begin position="65"/>
        <end position="201"/>
    </location>
</feature>
<dbReference type="GO" id="GO:0030313">
    <property type="term" value="C:cell envelope"/>
    <property type="evidence" value="ECO:0007669"/>
    <property type="project" value="UniProtKB-SubCell"/>
</dbReference>
<dbReference type="STRING" id="714943.Mucpa_5054"/>
<dbReference type="Pfam" id="PF25944">
    <property type="entry name" value="Beta-barrel_RND"/>
    <property type="match status" value="1"/>
</dbReference>
<dbReference type="Gene3D" id="2.40.30.170">
    <property type="match status" value="1"/>
</dbReference>
<dbReference type="Gene3D" id="2.40.420.20">
    <property type="match status" value="1"/>
</dbReference>
<dbReference type="InterPro" id="IPR058626">
    <property type="entry name" value="MdtA-like_b-barrel"/>
</dbReference>
<name>H1YAL2_9SPHI</name>
<accession>H1YAL2</accession>
<keyword evidence="8" id="KW-1185">Reference proteome</keyword>
<evidence type="ECO:0000256" key="1">
    <source>
        <dbReference type="ARBA" id="ARBA00004196"/>
    </source>
</evidence>
<feature type="domain" description="Multidrug resistance protein MdtA-like beta-barrel" evidence="5">
    <location>
        <begin position="210"/>
        <end position="294"/>
    </location>
</feature>
<dbReference type="eggNOG" id="COG0845">
    <property type="taxonomic scope" value="Bacteria"/>
</dbReference>
<dbReference type="EMBL" id="CM001403">
    <property type="protein sequence ID" value="EHQ29132.1"/>
    <property type="molecule type" value="Genomic_DNA"/>
</dbReference>
<evidence type="ECO:0000259" key="4">
    <source>
        <dbReference type="Pfam" id="PF25917"/>
    </source>
</evidence>
<dbReference type="InterPro" id="IPR058625">
    <property type="entry name" value="MdtA-like_BSH"/>
</dbReference>
<dbReference type="Pfam" id="PF25967">
    <property type="entry name" value="RND-MFP_C"/>
    <property type="match status" value="1"/>
</dbReference>
<dbReference type="GO" id="GO:0046677">
    <property type="term" value="P:response to antibiotic"/>
    <property type="evidence" value="ECO:0007669"/>
    <property type="project" value="TreeGrafter"/>
</dbReference>
<evidence type="ECO:0000313" key="8">
    <source>
        <dbReference type="Proteomes" id="UP000002774"/>
    </source>
</evidence>
<evidence type="ECO:0000259" key="5">
    <source>
        <dbReference type="Pfam" id="PF25944"/>
    </source>
</evidence>
<organism evidence="7 8">
    <name type="scientific">Mucilaginibacter paludis DSM 18603</name>
    <dbReference type="NCBI Taxonomy" id="714943"/>
    <lineage>
        <taxon>Bacteria</taxon>
        <taxon>Pseudomonadati</taxon>
        <taxon>Bacteroidota</taxon>
        <taxon>Sphingobacteriia</taxon>
        <taxon>Sphingobacteriales</taxon>
        <taxon>Sphingobacteriaceae</taxon>
        <taxon>Mucilaginibacter</taxon>
    </lineage>
</organism>
<dbReference type="InterPro" id="IPR006143">
    <property type="entry name" value="RND_pump_MFP"/>
</dbReference>
<dbReference type="Gene3D" id="1.10.287.470">
    <property type="entry name" value="Helix hairpin bin"/>
    <property type="match status" value="1"/>
</dbReference>